<gene>
    <name evidence="4" type="ORF">GWG61_08205</name>
</gene>
<organism evidence="4">
    <name type="scientific">Lactobacillus paragasseri</name>
    <dbReference type="NCBI Taxonomy" id="2107999"/>
    <lineage>
        <taxon>Bacteria</taxon>
        <taxon>Bacillati</taxon>
        <taxon>Bacillota</taxon>
        <taxon>Bacilli</taxon>
        <taxon>Lactobacillales</taxon>
        <taxon>Lactobacillaceae</taxon>
        <taxon>Lactobacillus</taxon>
    </lineage>
</organism>
<dbReference type="AlphaFoldDB" id="A0A6B2FZG4"/>
<dbReference type="SUPFAM" id="SSF46689">
    <property type="entry name" value="Homeodomain-like"/>
    <property type="match status" value="1"/>
</dbReference>
<sequence>MKLNIFSNQIDFTTSEKVVISYLENHLNEIDGLTITDLAKKSLTSNATIIRLSHKLGYDGFKDLKVNIIKNIETNRFTNNQVDFSFPFSPIDDLNTIKNSMTDLYLNGLTLLRNKIKMSDIKKVANLILTSKNTFIFANGDTGITSKSFINKVNKLNVYPILATENGEENNITTRMNEHDLAIFISYDKYASQYNEEIEILKKKHVNFIIITANTDPAVFAQATVGIAIPNEEKSNKVATFYSQFAFHFVLNLIFSVLYQAKMLN</sequence>
<dbReference type="InterPro" id="IPR009057">
    <property type="entry name" value="Homeodomain-like_sf"/>
</dbReference>
<keyword evidence="2" id="KW-0238">DNA-binding</keyword>
<keyword evidence="3" id="KW-0804">Transcription</keyword>
<dbReference type="Pfam" id="PF01380">
    <property type="entry name" value="SIS"/>
    <property type="match status" value="1"/>
</dbReference>
<dbReference type="PANTHER" id="PTHR30514">
    <property type="entry name" value="GLUCOKINASE"/>
    <property type="match status" value="1"/>
</dbReference>
<evidence type="ECO:0000256" key="1">
    <source>
        <dbReference type="ARBA" id="ARBA00023015"/>
    </source>
</evidence>
<dbReference type="InterPro" id="IPR001347">
    <property type="entry name" value="SIS_dom"/>
</dbReference>
<dbReference type="PROSITE" id="PS51071">
    <property type="entry name" value="HTH_RPIR"/>
    <property type="match status" value="1"/>
</dbReference>
<dbReference type="InterPro" id="IPR035472">
    <property type="entry name" value="RpiR-like_SIS"/>
</dbReference>
<dbReference type="GO" id="GO:0097367">
    <property type="term" value="F:carbohydrate derivative binding"/>
    <property type="evidence" value="ECO:0007669"/>
    <property type="project" value="InterPro"/>
</dbReference>
<dbReference type="InterPro" id="IPR036388">
    <property type="entry name" value="WH-like_DNA-bd_sf"/>
</dbReference>
<dbReference type="EMBL" id="JAADJO010000021">
    <property type="protein sequence ID" value="NDJ74442.1"/>
    <property type="molecule type" value="Genomic_DNA"/>
</dbReference>
<protein>
    <submittedName>
        <fullName evidence="4">MurR/RpiR family transcriptional regulator</fullName>
    </submittedName>
</protein>
<dbReference type="Gene3D" id="3.40.50.10490">
    <property type="entry name" value="Glucose-6-phosphate isomerase like protein, domain 1"/>
    <property type="match status" value="1"/>
</dbReference>
<dbReference type="Gene3D" id="1.10.10.10">
    <property type="entry name" value="Winged helix-like DNA-binding domain superfamily/Winged helix DNA-binding domain"/>
    <property type="match status" value="1"/>
</dbReference>
<name>A0A6B2FZG4_9LACO</name>
<dbReference type="CDD" id="cd05013">
    <property type="entry name" value="SIS_RpiR"/>
    <property type="match status" value="1"/>
</dbReference>
<dbReference type="SUPFAM" id="SSF53697">
    <property type="entry name" value="SIS domain"/>
    <property type="match status" value="1"/>
</dbReference>
<dbReference type="GO" id="GO:0003700">
    <property type="term" value="F:DNA-binding transcription factor activity"/>
    <property type="evidence" value="ECO:0007669"/>
    <property type="project" value="InterPro"/>
</dbReference>
<dbReference type="GO" id="GO:1901135">
    <property type="term" value="P:carbohydrate derivative metabolic process"/>
    <property type="evidence" value="ECO:0007669"/>
    <property type="project" value="InterPro"/>
</dbReference>
<comment type="caution">
    <text evidence="4">The sequence shown here is derived from an EMBL/GenBank/DDBJ whole genome shotgun (WGS) entry which is preliminary data.</text>
</comment>
<dbReference type="RefSeq" id="WP_162014218.1">
    <property type="nucleotide sequence ID" value="NZ_CAZZQF010000001.1"/>
</dbReference>
<dbReference type="InterPro" id="IPR047640">
    <property type="entry name" value="RpiR-like"/>
</dbReference>
<reference evidence="4" key="1">
    <citation type="submission" date="2020-01" db="EMBL/GenBank/DDBJ databases">
        <title>Vaginal microbiome of pregnant Indian women: Insights into the genome of dominants Lactobacillus species.</title>
        <authorList>
            <person name="Das B."/>
            <person name="Mehta O."/>
            <person name="Ghosh T.S."/>
            <person name="Kothidar A."/>
            <person name="Gowtham M.R."/>
            <person name="Mitra R."/>
            <person name="Kshetrapal P."/>
            <person name="Wadhwa N."/>
            <person name="Thiruvengadam R."/>
            <person name="Nair G.B."/>
            <person name="Bhatnagar S."/>
            <person name="Das B."/>
        </authorList>
    </citation>
    <scope>NUCLEOTIDE SEQUENCE</scope>
    <source>
        <strain evidence="4">Indica</strain>
    </source>
</reference>
<dbReference type="InterPro" id="IPR000281">
    <property type="entry name" value="HTH_RpiR"/>
</dbReference>
<dbReference type="PANTHER" id="PTHR30514:SF10">
    <property type="entry name" value="MURR_RPIR FAMILY TRANSCRIPTIONAL REGULATOR"/>
    <property type="match status" value="1"/>
</dbReference>
<evidence type="ECO:0000313" key="4">
    <source>
        <dbReference type="EMBL" id="NDJ74442.1"/>
    </source>
</evidence>
<evidence type="ECO:0000256" key="3">
    <source>
        <dbReference type="ARBA" id="ARBA00023163"/>
    </source>
</evidence>
<accession>A0A6B2FZG4</accession>
<evidence type="ECO:0000256" key="2">
    <source>
        <dbReference type="ARBA" id="ARBA00023125"/>
    </source>
</evidence>
<keyword evidence="1" id="KW-0805">Transcription regulation</keyword>
<dbReference type="GO" id="GO:0003677">
    <property type="term" value="F:DNA binding"/>
    <property type="evidence" value="ECO:0007669"/>
    <property type="project" value="UniProtKB-KW"/>
</dbReference>
<dbReference type="Pfam" id="PF01418">
    <property type="entry name" value="HTH_6"/>
    <property type="match status" value="1"/>
</dbReference>
<proteinExistence type="predicted"/>
<dbReference type="InterPro" id="IPR046348">
    <property type="entry name" value="SIS_dom_sf"/>
</dbReference>